<comment type="similarity">
    <text evidence="1">Belongs to the bactofilin family.</text>
</comment>
<gene>
    <name evidence="3" type="ORF">FVW59_06005</name>
</gene>
<dbReference type="Pfam" id="PF04519">
    <property type="entry name" value="Bactofilin"/>
    <property type="match status" value="1"/>
</dbReference>
<protein>
    <submittedName>
        <fullName evidence="3">Polymer-forming cytoskeletal protein</fullName>
    </submittedName>
</protein>
<feature type="compositionally biased region" description="Low complexity" evidence="2">
    <location>
        <begin position="156"/>
        <end position="175"/>
    </location>
</feature>
<dbReference type="EMBL" id="VRYZ01000002">
    <property type="protein sequence ID" value="TXS93384.1"/>
    <property type="molecule type" value="Genomic_DNA"/>
</dbReference>
<dbReference type="AlphaFoldDB" id="A0A5C9A060"/>
<evidence type="ECO:0000256" key="1">
    <source>
        <dbReference type="ARBA" id="ARBA00044755"/>
    </source>
</evidence>
<dbReference type="InterPro" id="IPR007607">
    <property type="entry name" value="BacA/B"/>
</dbReference>
<name>A0A5C9A060_9GAMM</name>
<evidence type="ECO:0000313" key="4">
    <source>
        <dbReference type="Proteomes" id="UP000321933"/>
    </source>
</evidence>
<feature type="region of interest" description="Disordered" evidence="2">
    <location>
        <begin position="145"/>
        <end position="182"/>
    </location>
</feature>
<reference evidence="3 4" key="1">
    <citation type="submission" date="2019-08" db="EMBL/GenBank/DDBJ databases">
        <title>Parahaliea maris sp. nov., isolated from the surface seawater.</title>
        <authorList>
            <person name="Liu Y."/>
        </authorList>
    </citation>
    <scope>NUCLEOTIDE SEQUENCE [LARGE SCALE GENOMIC DNA]</scope>
    <source>
        <strain evidence="3 4">S2-26</strain>
    </source>
</reference>
<feature type="region of interest" description="Disordered" evidence="2">
    <location>
        <begin position="1"/>
        <end position="46"/>
    </location>
</feature>
<sequence length="182" mass="18411">MFERNKDKGKASERPAPAPAPAPAAATPEVAPPPSPSQYQQLSTPRNAAVIGPSIKIKGEVSGDEDLVIRGTVEGSIDLAAHEVTVGESGKVKADIKGRTVIVNGEVTGDITGGEKVIIAKTGHVRGNIIAPRMTLEDGAVFKGSIDMDPGEKNAAKPAPAPAAKPAAAPTSSAPGLDLKSG</sequence>
<accession>A0A5C9A060</accession>
<dbReference type="PANTHER" id="PTHR35024">
    <property type="entry name" value="HYPOTHETICAL CYTOSOLIC PROTEIN"/>
    <property type="match status" value="1"/>
</dbReference>
<organism evidence="3 4">
    <name type="scientific">Parahaliea aestuarii</name>
    <dbReference type="NCBI Taxonomy" id="1852021"/>
    <lineage>
        <taxon>Bacteria</taxon>
        <taxon>Pseudomonadati</taxon>
        <taxon>Pseudomonadota</taxon>
        <taxon>Gammaproteobacteria</taxon>
        <taxon>Cellvibrionales</taxon>
        <taxon>Halieaceae</taxon>
        <taxon>Parahaliea</taxon>
    </lineage>
</organism>
<feature type="compositionally biased region" description="Basic and acidic residues" evidence="2">
    <location>
        <begin position="1"/>
        <end position="13"/>
    </location>
</feature>
<dbReference type="OrthoDB" id="9811682at2"/>
<keyword evidence="4" id="KW-1185">Reference proteome</keyword>
<comment type="caution">
    <text evidence="3">The sequence shown here is derived from an EMBL/GenBank/DDBJ whole genome shotgun (WGS) entry which is preliminary data.</text>
</comment>
<proteinExistence type="inferred from homology"/>
<evidence type="ECO:0000256" key="2">
    <source>
        <dbReference type="SAM" id="MobiDB-lite"/>
    </source>
</evidence>
<evidence type="ECO:0000313" key="3">
    <source>
        <dbReference type="EMBL" id="TXS93384.1"/>
    </source>
</evidence>
<dbReference type="Proteomes" id="UP000321933">
    <property type="component" value="Unassembled WGS sequence"/>
</dbReference>
<dbReference type="PANTHER" id="PTHR35024:SF4">
    <property type="entry name" value="POLYMER-FORMING CYTOSKELETAL PROTEIN"/>
    <property type="match status" value="1"/>
</dbReference>